<dbReference type="KEGG" id="sdu:111226547"/>
<keyword evidence="3" id="KW-0862">Zinc</keyword>
<dbReference type="PROSITE" id="PS50089">
    <property type="entry name" value="ZF_RING_2"/>
    <property type="match status" value="2"/>
</dbReference>
<dbReference type="SMART" id="SM00184">
    <property type="entry name" value="RING"/>
    <property type="match status" value="2"/>
</dbReference>
<dbReference type="Gene3D" id="1.25.40.10">
    <property type="entry name" value="Tetratricopeptide repeat domain"/>
    <property type="match status" value="1"/>
</dbReference>
<dbReference type="Gene3D" id="3.30.40.10">
    <property type="entry name" value="Zinc/RING finger domain, C3HC4 (zinc finger)"/>
    <property type="match status" value="2"/>
</dbReference>
<dbReference type="InterPro" id="IPR017907">
    <property type="entry name" value="Znf_RING_CS"/>
</dbReference>
<dbReference type="RefSeq" id="XP_022607467.1">
    <property type="nucleotide sequence ID" value="XM_022751746.1"/>
</dbReference>
<dbReference type="SMART" id="SM00028">
    <property type="entry name" value="TPR"/>
    <property type="match status" value="3"/>
</dbReference>
<feature type="domain" description="RING-type" evidence="6">
    <location>
        <begin position="132"/>
        <end position="173"/>
    </location>
</feature>
<dbReference type="Gene3D" id="2.30.130.40">
    <property type="entry name" value="LON domain-like"/>
    <property type="match status" value="1"/>
</dbReference>
<keyword evidence="2 4" id="KW-0863">Zinc-finger</keyword>
<dbReference type="GO" id="GO:0008270">
    <property type="term" value="F:zinc ion binding"/>
    <property type="evidence" value="ECO:0007669"/>
    <property type="project" value="UniProtKB-KW"/>
</dbReference>
<dbReference type="GeneID" id="111226547"/>
<dbReference type="InterPro" id="IPR019734">
    <property type="entry name" value="TPR_rpt"/>
</dbReference>
<dbReference type="AlphaFoldDB" id="A0A3B4UJQ6"/>
<dbReference type="PANTHER" id="PTHR23327:SF41">
    <property type="entry name" value="LON PEPTIDASE N-TERMINAL DOMAIN AND RING FINGER PROTEIN 3"/>
    <property type="match status" value="1"/>
</dbReference>
<dbReference type="SMART" id="SM00504">
    <property type="entry name" value="Ubox"/>
    <property type="match status" value="1"/>
</dbReference>
<evidence type="ECO:0000256" key="4">
    <source>
        <dbReference type="PROSITE-ProRule" id="PRU00175"/>
    </source>
</evidence>
<dbReference type="GO" id="GO:0016567">
    <property type="term" value="P:protein ubiquitination"/>
    <property type="evidence" value="ECO:0007669"/>
    <property type="project" value="InterPro"/>
</dbReference>
<evidence type="ECO:0000256" key="5">
    <source>
        <dbReference type="SAM" id="MobiDB-lite"/>
    </source>
</evidence>
<feature type="compositionally biased region" description="Low complexity" evidence="5">
    <location>
        <begin position="356"/>
        <end position="365"/>
    </location>
</feature>
<dbReference type="CDD" id="cd16514">
    <property type="entry name" value="RING-HC_LONFs_rpt2"/>
    <property type="match status" value="1"/>
</dbReference>
<accession>A0A3B4UJQ6</accession>
<dbReference type="SUPFAM" id="SSF57850">
    <property type="entry name" value="RING/U-box"/>
    <property type="match status" value="2"/>
</dbReference>
<reference evidence="8" key="1">
    <citation type="submission" date="2025-08" db="UniProtKB">
        <authorList>
            <consortium name="Ensembl"/>
        </authorList>
    </citation>
    <scope>IDENTIFICATION</scope>
</reference>
<dbReference type="GO" id="GO:0061630">
    <property type="term" value="F:ubiquitin protein ligase activity"/>
    <property type="evidence" value="ECO:0007669"/>
    <property type="project" value="TreeGrafter"/>
</dbReference>
<feature type="compositionally biased region" description="Basic and acidic residues" evidence="5">
    <location>
        <begin position="409"/>
        <end position="422"/>
    </location>
</feature>
<dbReference type="PROSITE" id="PS51787">
    <property type="entry name" value="LON_N"/>
    <property type="match status" value="1"/>
</dbReference>
<evidence type="ECO:0000256" key="1">
    <source>
        <dbReference type="ARBA" id="ARBA00022723"/>
    </source>
</evidence>
<dbReference type="InterPro" id="IPR013083">
    <property type="entry name" value="Znf_RING/FYVE/PHD"/>
</dbReference>
<feature type="region of interest" description="Disordered" evidence="5">
    <location>
        <begin position="401"/>
        <end position="422"/>
    </location>
</feature>
<sequence length="740" mass="83531">MGTERESMLQLAAEAFQSKNFDLAADIYECQLAGLGDPGSRQELMVKRADALAFGGKFTEAFDVYRQASEIERLRPAHLAYLIEYLSSSIRRQDGGDSQSSAPRRGEEAGAAVAAACPAVDATGCGYADFSCRICLSFLFEPVTLPCGHCFCKKCLERERKEKERPVMCKECSSRVADVQSYRVNVVLGSLLAKWFPTLHQAGRLRREGNGLYIEKKMEAALDKYNQAILIAPMDHILFSNRSQIHSSLKHYEKALRDAEMACRLKPHWSKGHVRKAQALVSLGRTEEALREYLVCLSIEPDCRLAKTEAHKLLSHLLAPVTDQVPEHISDYSNILSSRAHIKNCIGAPFQTLSPSLLSSESSPTSTPPAPERPEGSEVKGQGKSEVRRPDHCFLLKRKRRSTEEEAEEGGRERSDDHKRSRCEPAAAIDSLSSAVCDVLDPTDLECSLCMRLFYEPVTTPCGHTFCLQCLERCLDHNPKCPLCKEELSEYLVQRQYSKTVLMENLISKYLSSELMERQKIHQEEMAELSNLNKNVPIFVCTMAFPTVPCPLHIFEPCYRLMIRRCMETGTNCFGMCLGDDLKGFADYGCLLEIRDVKFFSDGRSVVDTIGKRRFKVIQHRERDGYNTADIEYLEDVKVEGVAERELHSLHDAVYDQALVWVNSLKSEQKERIEGHFGPMPEKDCELQACPNGPSWCWWLLAVLPLEGRAQLPFLALTSLKDRLSGIRKVLLFMTHSRHR</sequence>
<dbReference type="InterPro" id="IPR001841">
    <property type="entry name" value="Znf_RING"/>
</dbReference>
<feature type="domain" description="RING-type" evidence="6">
    <location>
        <begin position="447"/>
        <end position="485"/>
    </location>
</feature>
<dbReference type="Pfam" id="PF15227">
    <property type="entry name" value="zf-C3HC4_4"/>
    <property type="match status" value="1"/>
</dbReference>
<dbReference type="InterPro" id="IPR015947">
    <property type="entry name" value="PUA-like_sf"/>
</dbReference>
<dbReference type="PANTHER" id="PTHR23327">
    <property type="entry name" value="RING FINGER PROTEIN 127"/>
    <property type="match status" value="1"/>
</dbReference>
<dbReference type="OMA" id="RLMPHWS"/>
<dbReference type="InterPro" id="IPR003111">
    <property type="entry name" value="Lon_prtase_N"/>
</dbReference>
<dbReference type="SUPFAM" id="SSF88697">
    <property type="entry name" value="PUA domain-like"/>
    <property type="match status" value="1"/>
</dbReference>
<evidence type="ECO:0000313" key="8">
    <source>
        <dbReference type="Ensembl" id="ENSSDUP00000018901.1"/>
    </source>
</evidence>
<feature type="domain" description="Lon N-terminal" evidence="7">
    <location>
        <begin position="526"/>
        <end position="735"/>
    </location>
</feature>
<reference evidence="8" key="2">
    <citation type="submission" date="2025-09" db="UniProtKB">
        <authorList>
            <consortium name="Ensembl"/>
        </authorList>
    </citation>
    <scope>IDENTIFICATION</scope>
</reference>
<feature type="region of interest" description="Disordered" evidence="5">
    <location>
        <begin position="356"/>
        <end position="386"/>
    </location>
</feature>
<dbReference type="GO" id="GO:0005737">
    <property type="term" value="C:cytoplasm"/>
    <property type="evidence" value="ECO:0007669"/>
    <property type="project" value="UniProtKB-ARBA"/>
</dbReference>
<dbReference type="SUPFAM" id="SSF48452">
    <property type="entry name" value="TPR-like"/>
    <property type="match status" value="1"/>
</dbReference>
<dbReference type="SMART" id="SM00464">
    <property type="entry name" value="LON"/>
    <property type="match status" value="1"/>
</dbReference>
<dbReference type="Proteomes" id="UP000261420">
    <property type="component" value="Unplaced"/>
</dbReference>
<organism evidence="8 9">
    <name type="scientific">Seriola dumerili</name>
    <name type="common">Greater amberjack</name>
    <name type="synonym">Caranx dumerili</name>
    <dbReference type="NCBI Taxonomy" id="41447"/>
    <lineage>
        <taxon>Eukaryota</taxon>
        <taxon>Metazoa</taxon>
        <taxon>Chordata</taxon>
        <taxon>Craniata</taxon>
        <taxon>Vertebrata</taxon>
        <taxon>Euteleostomi</taxon>
        <taxon>Actinopterygii</taxon>
        <taxon>Neopterygii</taxon>
        <taxon>Teleostei</taxon>
        <taxon>Neoteleostei</taxon>
        <taxon>Acanthomorphata</taxon>
        <taxon>Carangaria</taxon>
        <taxon>Carangiformes</taxon>
        <taxon>Carangidae</taxon>
        <taxon>Seriola</taxon>
    </lineage>
</organism>
<dbReference type="GeneTree" id="ENSGT00440000033329"/>
<dbReference type="InterPro" id="IPR046336">
    <property type="entry name" value="Lon_prtase_N_sf"/>
</dbReference>
<feature type="compositionally biased region" description="Basic and acidic residues" evidence="5">
    <location>
        <begin position="372"/>
        <end position="386"/>
    </location>
</feature>
<proteinExistence type="predicted"/>
<dbReference type="InterPro" id="IPR011990">
    <property type="entry name" value="TPR-like_helical_dom_sf"/>
</dbReference>
<dbReference type="Pfam" id="PF13181">
    <property type="entry name" value="TPR_8"/>
    <property type="match status" value="1"/>
</dbReference>
<dbReference type="InterPro" id="IPR003613">
    <property type="entry name" value="Ubox_domain"/>
</dbReference>
<dbReference type="STRING" id="41447.ENSSDUP00000018901"/>
<evidence type="ECO:0000313" key="9">
    <source>
        <dbReference type="Proteomes" id="UP000261420"/>
    </source>
</evidence>
<evidence type="ECO:0000256" key="2">
    <source>
        <dbReference type="ARBA" id="ARBA00022771"/>
    </source>
</evidence>
<dbReference type="Ensembl" id="ENSSDUT00000019241.1">
    <property type="protein sequence ID" value="ENSSDUP00000018901.1"/>
    <property type="gene ID" value="ENSSDUG00000013804.1"/>
</dbReference>
<keyword evidence="9" id="KW-1185">Reference proteome</keyword>
<name>A0A3B4UJQ6_SERDU</name>
<keyword evidence="1" id="KW-0479">Metal-binding</keyword>
<dbReference type="Pfam" id="PF02190">
    <property type="entry name" value="LON_substr_bdg"/>
    <property type="match status" value="1"/>
</dbReference>
<dbReference type="PROSITE" id="PS00518">
    <property type="entry name" value="ZF_RING_1"/>
    <property type="match status" value="2"/>
</dbReference>
<evidence type="ECO:0000256" key="3">
    <source>
        <dbReference type="ARBA" id="ARBA00022833"/>
    </source>
</evidence>
<evidence type="ECO:0000259" key="6">
    <source>
        <dbReference type="PROSITE" id="PS50089"/>
    </source>
</evidence>
<dbReference type="CTD" id="79836"/>
<dbReference type="CDD" id="cd16513">
    <property type="entry name" value="RING-HC_LONFs_rpt1"/>
    <property type="match status" value="1"/>
</dbReference>
<evidence type="ECO:0000259" key="7">
    <source>
        <dbReference type="PROSITE" id="PS51787"/>
    </source>
</evidence>
<protein>
    <submittedName>
        <fullName evidence="8">LON peptidase N-terminal domain and ring finger 3</fullName>
    </submittedName>
</protein>
<dbReference type="Pfam" id="PF13923">
    <property type="entry name" value="zf-C3HC4_2"/>
    <property type="match status" value="1"/>
</dbReference>